<organism evidence="1 2">
    <name type="scientific">Thelephora ganbajun</name>
    <name type="common">Ganba fungus</name>
    <dbReference type="NCBI Taxonomy" id="370292"/>
    <lineage>
        <taxon>Eukaryota</taxon>
        <taxon>Fungi</taxon>
        <taxon>Dikarya</taxon>
        <taxon>Basidiomycota</taxon>
        <taxon>Agaricomycotina</taxon>
        <taxon>Agaricomycetes</taxon>
        <taxon>Thelephorales</taxon>
        <taxon>Thelephoraceae</taxon>
        <taxon>Thelephora</taxon>
    </lineage>
</organism>
<comment type="caution">
    <text evidence="1">The sequence shown here is derived from an EMBL/GenBank/DDBJ whole genome shotgun (WGS) entry which is preliminary data.</text>
</comment>
<dbReference type="EMBL" id="MU117979">
    <property type="protein sequence ID" value="KAF9651026.1"/>
    <property type="molecule type" value="Genomic_DNA"/>
</dbReference>
<evidence type="ECO:0000313" key="2">
    <source>
        <dbReference type="Proteomes" id="UP000886501"/>
    </source>
</evidence>
<sequence length="418" mass="45389">MSPIFRIIPTIQKYDWGKQGSKSKVAQLAVASKLPDFQLDENTPYAELWMGTHLSSPSKVATSGDLLSNHLKENQGDIGAQIIDILRVSDGVLPFLFKVLSIEKALSIQTHPDKATAEKLHAEKPHIYRDGNHKPEMAIALTPFSALCGFLPIDRIVSYLEAVAEFAGLIPATVRQTFITSASSHAASSPETRMVLKGLFTSLMTTEESRFVPALEALVKRYKTGQVNATEKPLVDLVIRLHDQFPGDIGVFCPFVLNYVELAKGDAIFLGAGEPHAYVSGDIMECMATSDNVIRAGLTPKLRDIPNLVSSLTYEAADASKHVVKAAPFESCPHTRLFDPPIPEFSVLQAELGSGVEEVHRGLKGPSIAVVTGGSCKIEWSGGKLEATTGEVFFVAAETELKIVGNEENTEVFRAFVE</sequence>
<protein>
    <submittedName>
        <fullName evidence="1">Mannose-6-phosphate isomerase</fullName>
    </submittedName>
</protein>
<name>A0ACB6ZNN1_THEGA</name>
<gene>
    <name evidence="1" type="ORF">BDM02DRAFT_3091978</name>
</gene>
<dbReference type="Proteomes" id="UP000886501">
    <property type="component" value="Unassembled WGS sequence"/>
</dbReference>
<evidence type="ECO:0000313" key="1">
    <source>
        <dbReference type="EMBL" id="KAF9651026.1"/>
    </source>
</evidence>
<reference evidence="1" key="1">
    <citation type="submission" date="2019-10" db="EMBL/GenBank/DDBJ databases">
        <authorList>
            <consortium name="DOE Joint Genome Institute"/>
            <person name="Kuo A."/>
            <person name="Miyauchi S."/>
            <person name="Kiss E."/>
            <person name="Drula E."/>
            <person name="Kohler A."/>
            <person name="Sanchez-Garcia M."/>
            <person name="Andreopoulos B."/>
            <person name="Barry K.W."/>
            <person name="Bonito G."/>
            <person name="Buee M."/>
            <person name="Carver A."/>
            <person name="Chen C."/>
            <person name="Cichocki N."/>
            <person name="Clum A."/>
            <person name="Culley D."/>
            <person name="Crous P.W."/>
            <person name="Fauchery L."/>
            <person name="Girlanda M."/>
            <person name="Hayes R."/>
            <person name="Keri Z."/>
            <person name="Labutti K."/>
            <person name="Lipzen A."/>
            <person name="Lombard V."/>
            <person name="Magnuson J."/>
            <person name="Maillard F."/>
            <person name="Morin E."/>
            <person name="Murat C."/>
            <person name="Nolan M."/>
            <person name="Ohm R."/>
            <person name="Pangilinan J."/>
            <person name="Pereira M."/>
            <person name="Perotto S."/>
            <person name="Peter M."/>
            <person name="Riley R."/>
            <person name="Sitrit Y."/>
            <person name="Stielow B."/>
            <person name="Szollosi G."/>
            <person name="Zifcakova L."/>
            <person name="Stursova M."/>
            <person name="Spatafora J.W."/>
            <person name="Tedersoo L."/>
            <person name="Vaario L.-M."/>
            <person name="Yamada A."/>
            <person name="Yan M."/>
            <person name="Wang P."/>
            <person name="Xu J."/>
            <person name="Bruns T."/>
            <person name="Baldrian P."/>
            <person name="Vilgalys R."/>
            <person name="Henrissat B."/>
            <person name="Grigoriev I.V."/>
            <person name="Hibbett D."/>
            <person name="Nagy L.G."/>
            <person name="Martin F.M."/>
        </authorList>
    </citation>
    <scope>NUCLEOTIDE SEQUENCE</scope>
    <source>
        <strain evidence="1">P2</strain>
    </source>
</reference>
<accession>A0ACB6ZNN1</accession>
<keyword evidence="1" id="KW-0413">Isomerase</keyword>
<reference evidence="1" key="2">
    <citation type="journal article" date="2020" name="Nat. Commun.">
        <title>Large-scale genome sequencing of mycorrhizal fungi provides insights into the early evolution of symbiotic traits.</title>
        <authorList>
            <person name="Miyauchi S."/>
            <person name="Kiss E."/>
            <person name="Kuo A."/>
            <person name="Drula E."/>
            <person name="Kohler A."/>
            <person name="Sanchez-Garcia M."/>
            <person name="Morin E."/>
            <person name="Andreopoulos B."/>
            <person name="Barry K.W."/>
            <person name="Bonito G."/>
            <person name="Buee M."/>
            <person name="Carver A."/>
            <person name="Chen C."/>
            <person name="Cichocki N."/>
            <person name="Clum A."/>
            <person name="Culley D."/>
            <person name="Crous P.W."/>
            <person name="Fauchery L."/>
            <person name="Girlanda M."/>
            <person name="Hayes R.D."/>
            <person name="Keri Z."/>
            <person name="LaButti K."/>
            <person name="Lipzen A."/>
            <person name="Lombard V."/>
            <person name="Magnuson J."/>
            <person name="Maillard F."/>
            <person name="Murat C."/>
            <person name="Nolan M."/>
            <person name="Ohm R.A."/>
            <person name="Pangilinan J."/>
            <person name="Pereira M.F."/>
            <person name="Perotto S."/>
            <person name="Peter M."/>
            <person name="Pfister S."/>
            <person name="Riley R."/>
            <person name="Sitrit Y."/>
            <person name="Stielow J.B."/>
            <person name="Szollosi G."/>
            <person name="Zifcakova L."/>
            <person name="Stursova M."/>
            <person name="Spatafora J.W."/>
            <person name="Tedersoo L."/>
            <person name="Vaario L.M."/>
            <person name="Yamada A."/>
            <person name="Yan M."/>
            <person name="Wang P."/>
            <person name="Xu J."/>
            <person name="Bruns T."/>
            <person name="Baldrian P."/>
            <person name="Vilgalys R."/>
            <person name="Dunand C."/>
            <person name="Henrissat B."/>
            <person name="Grigoriev I.V."/>
            <person name="Hibbett D."/>
            <person name="Nagy L.G."/>
            <person name="Martin F.M."/>
        </authorList>
    </citation>
    <scope>NUCLEOTIDE SEQUENCE</scope>
    <source>
        <strain evidence="1">P2</strain>
    </source>
</reference>
<proteinExistence type="predicted"/>
<keyword evidence="2" id="KW-1185">Reference proteome</keyword>